<evidence type="ECO:0000313" key="9">
    <source>
        <dbReference type="EMBL" id="QOD58122.1"/>
    </source>
</evidence>
<proteinExistence type="inferred from homology"/>
<dbReference type="GO" id="GO:0030973">
    <property type="term" value="F:molybdate ion binding"/>
    <property type="evidence" value="ECO:0007669"/>
    <property type="project" value="TreeGrafter"/>
</dbReference>
<feature type="binding site" evidence="6">
    <location>
        <position position="172"/>
    </location>
    <ligand>
        <name>molybdate</name>
        <dbReference type="ChEBI" id="CHEBI:36264"/>
    </ligand>
</feature>
<dbReference type="InterPro" id="IPR050682">
    <property type="entry name" value="ModA/WtpA"/>
</dbReference>
<feature type="binding site" evidence="6">
    <location>
        <position position="145"/>
    </location>
    <ligand>
        <name>molybdate</name>
        <dbReference type="ChEBI" id="CHEBI:36264"/>
    </ligand>
</feature>
<evidence type="ECO:0000256" key="5">
    <source>
        <dbReference type="ARBA" id="ARBA00062515"/>
    </source>
</evidence>
<protein>
    <submittedName>
        <fullName evidence="9">Molybdate ABC transporter substrate-binding protein</fullName>
    </submittedName>
    <submittedName>
        <fullName evidence="8">Molybdate-binding periplasmic protein</fullName>
    </submittedName>
</protein>
<organism evidence="8 10">
    <name type="scientific">Photobacterium damsela subsp. piscicida</name>
    <name type="common">Pasteurella piscicida</name>
    <dbReference type="NCBI Taxonomy" id="38294"/>
    <lineage>
        <taxon>Bacteria</taxon>
        <taxon>Pseudomonadati</taxon>
        <taxon>Pseudomonadota</taxon>
        <taxon>Gammaproteobacteria</taxon>
        <taxon>Vibrionales</taxon>
        <taxon>Vibrionaceae</taxon>
        <taxon>Photobacterium</taxon>
    </lineage>
</organism>
<dbReference type="EMBL" id="AP018046">
    <property type="protein sequence ID" value="BAX55642.1"/>
    <property type="molecule type" value="Genomic_DNA"/>
</dbReference>
<comment type="subunit">
    <text evidence="5">The complex is composed of two ATP-binding proteins (ModC), two transmembrane proteins (ModB) and a solute-binding protein (ModA).</text>
</comment>
<dbReference type="GO" id="GO:1901359">
    <property type="term" value="F:tungstate binding"/>
    <property type="evidence" value="ECO:0007669"/>
    <property type="project" value="UniProtKB-ARBA"/>
</dbReference>
<dbReference type="NCBIfam" id="TIGR01256">
    <property type="entry name" value="modA"/>
    <property type="match status" value="1"/>
</dbReference>
<dbReference type="PIRSF" id="PIRSF004846">
    <property type="entry name" value="ModA"/>
    <property type="match status" value="1"/>
</dbReference>
<dbReference type="PANTHER" id="PTHR30632:SF17">
    <property type="entry name" value="MOLYBDATE-BINDING PROTEIN MODA"/>
    <property type="match status" value="1"/>
</dbReference>
<feature type="binding site" evidence="6">
    <location>
        <position position="32"/>
    </location>
    <ligand>
        <name>molybdate</name>
        <dbReference type="ChEBI" id="CHEBI:36264"/>
    </ligand>
</feature>
<evidence type="ECO:0000256" key="3">
    <source>
        <dbReference type="ARBA" id="ARBA00022723"/>
    </source>
</evidence>
<reference evidence="8" key="1">
    <citation type="journal article" date="2017" name="Genome Announc.">
        <title>Whole-Genome Sequence of Photobacterium damselae subsp. piscicida Strain 91-197, Isolated from Hybrid Striped Bass (Morone sp.) in the United States.</title>
        <authorList>
            <person name="Teru Y."/>
            <person name="Hikima J."/>
            <person name="Kono T."/>
            <person name="Sakai M."/>
            <person name="Takano T."/>
            <person name="Hawke J.P."/>
            <person name="Takeyama H."/>
            <person name="Aoki T."/>
        </authorList>
    </citation>
    <scope>NUCLEOTIDE SEQUENCE</scope>
    <source>
        <strain evidence="8">91-197</strain>
    </source>
</reference>
<dbReference type="Proteomes" id="UP000516656">
    <property type="component" value="Chromosome 2"/>
</dbReference>
<evidence type="ECO:0000313" key="10">
    <source>
        <dbReference type="Proteomes" id="UP000218676"/>
    </source>
</evidence>
<dbReference type="GO" id="GO:0030288">
    <property type="term" value="C:outer membrane-bounded periplasmic space"/>
    <property type="evidence" value="ECO:0007669"/>
    <property type="project" value="TreeGrafter"/>
</dbReference>
<feature type="binding site" evidence="6">
    <location>
        <position position="59"/>
    </location>
    <ligand>
        <name>molybdate</name>
        <dbReference type="ChEBI" id="CHEBI:36264"/>
    </ligand>
</feature>
<reference evidence="10" key="2">
    <citation type="submission" date="2017-05" db="EMBL/GenBank/DDBJ databases">
        <title>Whole genome sequence of fish pathogenic bacteria, Photobacterium damselae subsp. piscicida, strain 91-197, isolated from hybrid striped bass (Morone sp.) in USA.</title>
        <authorList>
            <person name="Teru Y."/>
            <person name="Hikima J."/>
            <person name="Kono T."/>
            <person name="Sakai M."/>
            <person name="Takano T."/>
            <person name="Hawke J.P."/>
            <person name="Takeyama H."/>
            <person name="Aoki T."/>
        </authorList>
    </citation>
    <scope>NUCLEOTIDE SEQUENCE [LARGE SCALE GENOMIC DNA]</scope>
    <source>
        <strain evidence="10">91-197</strain>
    </source>
</reference>
<name>A0A1V1VDJ1_PHODP</name>
<reference evidence="9 11" key="3">
    <citation type="submission" date="2020-09" db="EMBL/GenBank/DDBJ databases">
        <title>Complete, closed and curated genome sequences of Photobacterium damselae subsp. piscicida isolates from Australia indicate localised evolution and additional plasmid-borne pathogenicity mechanisms.</title>
        <authorList>
            <person name="Baseggio L."/>
            <person name="Silayeva O."/>
            <person name="Buller N."/>
            <person name="Landos M."/>
            <person name="Engelstaedter J."/>
            <person name="Barnes A.C."/>
        </authorList>
    </citation>
    <scope>NUCLEOTIDE SEQUENCE [LARGE SCALE GENOMIC DNA]</scope>
    <source>
        <strain evidence="9 11">AS-16-0540-1</strain>
    </source>
</reference>
<dbReference type="FunFam" id="3.40.190.10:FF:000035">
    <property type="entry name" value="Molybdate ABC transporter substrate-binding protein"/>
    <property type="match status" value="1"/>
</dbReference>
<dbReference type="AlphaFoldDB" id="A0A1V1VDJ1"/>
<evidence type="ECO:0000256" key="1">
    <source>
        <dbReference type="ARBA" id="ARBA00009175"/>
    </source>
</evidence>
<evidence type="ECO:0000313" key="8">
    <source>
        <dbReference type="EMBL" id="BAX55642.1"/>
    </source>
</evidence>
<dbReference type="CDD" id="cd13536">
    <property type="entry name" value="PBP2_EcModA"/>
    <property type="match status" value="1"/>
</dbReference>
<comment type="similarity">
    <text evidence="1">Belongs to the bacterial solute-binding protein ModA family.</text>
</comment>
<feature type="chain" id="PRO_5041531066" evidence="7">
    <location>
        <begin position="23"/>
        <end position="255"/>
    </location>
</feature>
<evidence type="ECO:0000256" key="2">
    <source>
        <dbReference type="ARBA" id="ARBA00022505"/>
    </source>
</evidence>
<feature type="signal peptide" evidence="7">
    <location>
        <begin position="1"/>
        <end position="22"/>
    </location>
</feature>
<accession>A0A1V1VDJ1</accession>
<gene>
    <name evidence="9" type="primary">modA</name>
    <name evidence="9" type="ORF">IC627_20230</name>
    <name evidence="8" type="ORF">PDPUS_2_01056</name>
</gene>
<evidence type="ECO:0000313" key="11">
    <source>
        <dbReference type="Proteomes" id="UP000516656"/>
    </source>
</evidence>
<keyword evidence="3 6" id="KW-0479">Metal-binding</keyword>
<dbReference type="Gene3D" id="3.40.190.10">
    <property type="entry name" value="Periplasmic binding protein-like II"/>
    <property type="match status" value="2"/>
</dbReference>
<dbReference type="RefSeq" id="WP_086958645.1">
    <property type="nucleotide sequence ID" value="NZ_CP184801.1"/>
</dbReference>
<evidence type="ECO:0000256" key="7">
    <source>
        <dbReference type="SAM" id="SignalP"/>
    </source>
</evidence>
<dbReference type="PANTHER" id="PTHR30632">
    <property type="entry name" value="MOLYBDATE-BINDING PERIPLASMIC PROTEIN"/>
    <property type="match status" value="1"/>
</dbReference>
<feature type="binding site" evidence="6">
    <location>
        <position position="190"/>
    </location>
    <ligand>
        <name>molybdate</name>
        <dbReference type="ChEBI" id="CHEBI:36264"/>
    </ligand>
</feature>
<dbReference type="Pfam" id="PF13531">
    <property type="entry name" value="SBP_bac_11"/>
    <property type="match status" value="1"/>
</dbReference>
<evidence type="ECO:0000256" key="6">
    <source>
        <dbReference type="PIRSR" id="PIRSR004846-1"/>
    </source>
</evidence>
<sequence length="255" mass="27690">MSVKTWAYSSLLLALFSQGVMAKDVTVFAAASLTNALNEISADYKKESGMNTVMSYASSSTLARQIAQGAPADIYLSANEKWMDYVAEQGAIDKNSRIDLLKNALVLVAPSNYPENKITITSSFDLTKALDGTRLAVGDPAHVPAGRYAKQSLENLGLWKQAEPLLARANNVRGALALVERGEAKLGIVYKTDADITNKVKVVADFPADSHKPITYPIAIVKGQENNKDVVSFYDYLRGQQAKSVFAKYGFTIVK</sequence>
<dbReference type="Proteomes" id="UP000218676">
    <property type="component" value="Chromosome 2"/>
</dbReference>
<evidence type="ECO:0000256" key="4">
    <source>
        <dbReference type="ARBA" id="ARBA00022729"/>
    </source>
</evidence>
<keyword evidence="2 6" id="KW-0500">Molybdenum</keyword>
<dbReference type="EMBL" id="CP061855">
    <property type="protein sequence ID" value="QOD58122.1"/>
    <property type="molecule type" value="Genomic_DNA"/>
</dbReference>
<dbReference type="SUPFAM" id="SSF53850">
    <property type="entry name" value="Periplasmic binding protein-like II"/>
    <property type="match status" value="1"/>
</dbReference>
<dbReference type="InterPro" id="IPR005950">
    <property type="entry name" value="ModA"/>
</dbReference>
<keyword evidence="4 7" id="KW-0732">Signal</keyword>
<dbReference type="GO" id="GO:0015689">
    <property type="term" value="P:molybdate ion transport"/>
    <property type="evidence" value="ECO:0007669"/>
    <property type="project" value="InterPro"/>
</dbReference>
<dbReference type="GO" id="GO:0046872">
    <property type="term" value="F:metal ion binding"/>
    <property type="evidence" value="ECO:0007669"/>
    <property type="project" value="UniProtKB-KW"/>
</dbReference>
<dbReference type="NCBIfam" id="NF007958">
    <property type="entry name" value="PRK10677.1"/>
    <property type="match status" value="1"/>
</dbReference>